<sequence length="749" mass="81735">MGTFRIFSDRSASDLDAFEWNPTMDLLACLTAPPDSTMSIYRLLSEDQSPKLLSEKITGVGSALAWSPCGRRLVVGDRLGGVAIYDGESGAVLHARRSHTEAVTAFCWVECGAGFEDPAWLQLLPPLLSVPSAPSNMFAEPREEVLSSPAGLTLLASVDEGGHVVIAAGGTFPVQVQDLPSLRPTAIQLSPDCRCLAVLGHPRPSESGAAACDSPGTPSLLSPRQSPAKEDKAGKASGLTVMVLDVRKLAIRRRELAQSASLVERLSAVAAYAQQAVDTLANVWRSAASTFVNKMRAFFDCLQAYSGDPDTDVHSELLFTLCTGNPSDALHAFLTRQTTPQQLSRIEKGIMQALDYVDLVTCTRLQVAVQHLLAILQDLKACSGRQRFKTIGLDLELLLQLEVQTLRFASLSEHLLLECSQARSFARTLFQLLLFQAQKLTESAEGTPSTRPDNRGATASVALGTKNEDVDCFVAAMRGRRSLELEEVSQRIGKPQAKPEAKPEATSEESLVAQLAMLATTAEGLGQRLCTTMARQSCKLAERHLELAPPWRSLRPELAWSDVPSPRGLGRPVVHMVWEDRVRQEELAETLREGLRLVWCDGTDMGAQLVLARLHLEVGRCGTAIQPELEMAKLSANTSGSGHLLLCRSYDAARVAVLLQDGKLMTTQVCLIDLSAIPFRKELPVPLTLWTELPQDAVRQSEPLPESYWWASSMRVMSQRGVCSVYSSRARRLLTLDMEADEDDMEDDP</sequence>
<dbReference type="GO" id="GO:0031145">
    <property type="term" value="P:anaphase-promoting complex-dependent catabolic process"/>
    <property type="evidence" value="ECO:0007669"/>
    <property type="project" value="InterPro"/>
</dbReference>
<accession>A0A812UN82</accession>
<evidence type="ECO:0000256" key="6">
    <source>
        <dbReference type="SAM" id="MobiDB-lite"/>
    </source>
</evidence>
<keyword evidence="10" id="KW-1185">Reference proteome</keyword>
<feature type="region of interest" description="Disordered" evidence="6">
    <location>
        <begin position="206"/>
        <end position="234"/>
    </location>
</feature>
<organism evidence="9 10">
    <name type="scientific">Symbiodinium natans</name>
    <dbReference type="NCBI Taxonomy" id="878477"/>
    <lineage>
        <taxon>Eukaryota</taxon>
        <taxon>Sar</taxon>
        <taxon>Alveolata</taxon>
        <taxon>Dinophyceae</taxon>
        <taxon>Suessiales</taxon>
        <taxon>Symbiodiniaceae</taxon>
        <taxon>Symbiodinium</taxon>
    </lineage>
</organism>
<dbReference type="GO" id="GO:0070979">
    <property type="term" value="P:protein K11-linked ubiquitination"/>
    <property type="evidence" value="ECO:0007669"/>
    <property type="project" value="TreeGrafter"/>
</dbReference>
<reference evidence="9" key="1">
    <citation type="submission" date="2021-02" db="EMBL/GenBank/DDBJ databases">
        <authorList>
            <person name="Dougan E. K."/>
            <person name="Rhodes N."/>
            <person name="Thang M."/>
            <person name="Chan C."/>
        </authorList>
    </citation>
    <scope>NUCLEOTIDE SEQUENCE</scope>
</reference>
<keyword evidence="3" id="KW-0498">Mitosis</keyword>
<evidence type="ECO:0000256" key="2">
    <source>
        <dbReference type="ARBA" id="ARBA00022618"/>
    </source>
</evidence>
<dbReference type="InterPro" id="IPR036322">
    <property type="entry name" value="WD40_repeat_dom_sf"/>
</dbReference>
<evidence type="ECO:0000259" key="8">
    <source>
        <dbReference type="Pfam" id="PF12896"/>
    </source>
</evidence>
<name>A0A812UN82_9DINO</name>
<dbReference type="GO" id="GO:0034399">
    <property type="term" value="C:nuclear periphery"/>
    <property type="evidence" value="ECO:0007669"/>
    <property type="project" value="TreeGrafter"/>
</dbReference>
<evidence type="ECO:0000256" key="1">
    <source>
        <dbReference type="ARBA" id="ARBA00016067"/>
    </source>
</evidence>
<feature type="compositionally biased region" description="Polar residues" evidence="6">
    <location>
        <begin position="216"/>
        <end position="225"/>
    </location>
</feature>
<dbReference type="Proteomes" id="UP000604046">
    <property type="component" value="Unassembled WGS sequence"/>
</dbReference>
<dbReference type="Pfam" id="PF12894">
    <property type="entry name" value="ANAPC4_WD40"/>
    <property type="match status" value="1"/>
</dbReference>
<feature type="domain" description="Anaphase-promoting complex subunit 4-like WD40" evidence="7">
    <location>
        <begin position="19"/>
        <end position="109"/>
    </location>
</feature>
<dbReference type="PANTHER" id="PTHR13260:SF0">
    <property type="entry name" value="ANAPHASE-PROMOTING COMPLEX SUBUNIT 4"/>
    <property type="match status" value="1"/>
</dbReference>
<dbReference type="InterPro" id="IPR024977">
    <property type="entry name" value="Apc4-like_WD40_dom"/>
</dbReference>
<evidence type="ECO:0000256" key="5">
    <source>
        <dbReference type="ARBA" id="ARBA00023306"/>
    </source>
</evidence>
<dbReference type="GO" id="GO:0005680">
    <property type="term" value="C:anaphase-promoting complex"/>
    <property type="evidence" value="ECO:0007669"/>
    <property type="project" value="InterPro"/>
</dbReference>
<keyword evidence="5" id="KW-0131">Cell cycle</keyword>
<keyword evidence="2" id="KW-0132">Cell division</keyword>
<comment type="caution">
    <text evidence="9">The sequence shown here is derived from an EMBL/GenBank/DDBJ whole genome shotgun (WGS) entry which is preliminary data.</text>
</comment>
<dbReference type="PANTHER" id="PTHR13260">
    <property type="entry name" value="ANAPHASE PROMOTING COMPLEX SUBUNIT 4 APC4"/>
    <property type="match status" value="1"/>
</dbReference>
<evidence type="ECO:0000313" key="9">
    <source>
        <dbReference type="EMBL" id="CAE7570670.1"/>
    </source>
</evidence>
<evidence type="ECO:0000259" key="7">
    <source>
        <dbReference type="Pfam" id="PF12894"/>
    </source>
</evidence>
<evidence type="ECO:0000256" key="3">
    <source>
        <dbReference type="ARBA" id="ARBA00022776"/>
    </source>
</evidence>
<proteinExistence type="predicted"/>
<gene>
    <name evidence="9" type="primary">APC4</name>
    <name evidence="9" type="ORF">SNAT2548_LOCUS32492</name>
</gene>
<feature type="region of interest" description="Disordered" evidence="6">
    <location>
        <begin position="487"/>
        <end position="507"/>
    </location>
</feature>
<dbReference type="Pfam" id="PF12896">
    <property type="entry name" value="ANAPC4"/>
    <property type="match status" value="1"/>
</dbReference>
<feature type="domain" description="Anaphase-promoting complex subunit 4 long" evidence="8">
    <location>
        <begin position="242"/>
        <end position="421"/>
    </location>
</feature>
<dbReference type="AlphaFoldDB" id="A0A812UN82"/>
<dbReference type="Gene3D" id="2.130.10.10">
    <property type="entry name" value="YVTN repeat-like/Quinoprotein amine dehydrogenase"/>
    <property type="match status" value="1"/>
</dbReference>
<dbReference type="InterPro" id="IPR024790">
    <property type="entry name" value="APC4_long_dom"/>
</dbReference>
<dbReference type="EMBL" id="CAJNDS010002712">
    <property type="protein sequence ID" value="CAE7570670.1"/>
    <property type="molecule type" value="Genomic_DNA"/>
</dbReference>
<evidence type="ECO:0000313" key="10">
    <source>
        <dbReference type="Proteomes" id="UP000604046"/>
    </source>
</evidence>
<dbReference type="GO" id="GO:0051301">
    <property type="term" value="P:cell division"/>
    <property type="evidence" value="ECO:0007669"/>
    <property type="project" value="UniProtKB-KW"/>
</dbReference>
<dbReference type="SUPFAM" id="SSF50978">
    <property type="entry name" value="WD40 repeat-like"/>
    <property type="match status" value="1"/>
</dbReference>
<evidence type="ECO:0000256" key="4">
    <source>
        <dbReference type="ARBA" id="ARBA00022786"/>
    </source>
</evidence>
<protein>
    <recommendedName>
        <fullName evidence="1">Anaphase-promoting complex subunit 4</fullName>
    </recommendedName>
</protein>
<dbReference type="InterPro" id="IPR015943">
    <property type="entry name" value="WD40/YVTN_repeat-like_dom_sf"/>
</dbReference>
<dbReference type="OrthoDB" id="421404at2759"/>
<dbReference type="InterPro" id="IPR024789">
    <property type="entry name" value="APC4"/>
</dbReference>
<keyword evidence="4" id="KW-0833">Ubl conjugation pathway</keyword>